<dbReference type="PANTHER" id="PTHR43031">
    <property type="entry name" value="FAD-DEPENDENT OXIDOREDUCTASE"/>
    <property type="match status" value="1"/>
</dbReference>
<evidence type="ECO:0000313" key="2">
    <source>
        <dbReference type="EMBL" id="KKZ72306.1"/>
    </source>
</evidence>
<keyword evidence="2" id="KW-0808">Transferase</keyword>
<protein>
    <submittedName>
        <fullName evidence="2">Sulfurtransferase</fullName>
    </submittedName>
</protein>
<dbReference type="SUPFAM" id="SSF52821">
    <property type="entry name" value="Rhodanese/Cell cycle control phosphatase"/>
    <property type="match status" value="1"/>
</dbReference>
<proteinExistence type="predicted"/>
<keyword evidence="3" id="KW-1185">Reference proteome</keyword>
<sequence length="169" mass="17519">MAMTTTSTQVSPVNAVLRTPPASPAAAAAYFSASLAFHADVSDVAGALADARATGTDPGFVVIDSRSTASWDQGHVPGAVHLPTALIAEQAEQLLDRAVPVVTYCWGPGCNGATRAALALAELGFQVKEMLGGFEYWVREGFAYETWEGGEQKAADPLTAPVDSDDCGC</sequence>
<evidence type="ECO:0000259" key="1">
    <source>
        <dbReference type="PROSITE" id="PS50206"/>
    </source>
</evidence>
<evidence type="ECO:0000313" key="3">
    <source>
        <dbReference type="Proteomes" id="UP000265325"/>
    </source>
</evidence>
<dbReference type="SMART" id="SM00450">
    <property type="entry name" value="RHOD"/>
    <property type="match status" value="1"/>
</dbReference>
<dbReference type="EMBL" id="LAQS01000028">
    <property type="protein sequence ID" value="KKZ72306.1"/>
    <property type="molecule type" value="Genomic_DNA"/>
</dbReference>
<accession>A0A2P2GLC4</accession>
<organism evidence="2 3">
    <name type="scientific">Streptomyces showdoensis</name>
    <dbReference type="NCBI Taxonomy" id="68268"/>
    <lineage>
        <taxon>Bacteria</taxon>
        <taxon>Bacillati</taxon>
        <taxon>Actinomycetota</taxon>
        <taxon>Actinomycetes</taxon>
        <taxon>Kitasatosporales</taxon>
        <taxon>Streptomycetaceae</taxon>
        <taxon>Streptomyces</taxon>
    </lineage>
</organism>
<dbReference type="PANTHER" id="PTHR43031:SF1">
    <property type="entry name" value="PYRIDINE NUCLEOTIDE-DISULPHIDE OXIDOREDUCTASE"/>
    <property type="match status" value="1"/>
</dbReference>
<dbReference type="OrthoDB" id="9802991at2"/>
<dbReference type="InterPro" id="IPR001763">
    <property type="entry name" value="Rhodanese-like_dom"/>
</dbReference>
<dbReference type="GO" id="GO:0016740">
    <property type="term" value="F:transferase activity"/>
    <property type="evidence" value="ECO:0007669"/>
    <property type="project" value="UniProtKB-KW"/>
</dbReference>
<dbReference type="InterPro" id="IPR036873">
    <property type="entry name" value="Rhodanese-like_dom_sf"/>
</dbReference>
<name>A0A2P2GLC4_STREW</name>
<gene>
    <name evidence="2" type="ORF">VO63_19215</name>
</gene>
<dbReference type="AlphaFoldDB" id="A0A2P2GLC4"/>
<dbReference type="Gene3D" id="3.40.250.10">
    <property type="entry name" value="Rhodanese-like domain"/>
    <property type="match status" value="1"/>
</dbReference>
<dbReference type="PROSITE" id="PS50206">
    <property type="entry name" value="RHODANESE_3"/>
    <property type="match status" value="1"/>
</dbReference>
<dbReference type="Proteomes" id="UP000265325">
    <property type="component" value="Unassembled WGS sequence"/>
</dbReference>
<dbReference type="Pfam" id="PF00581">
    <property type="entry name" value="Rhodanese"/>
    <property type="match status" value="1"/>
</dbReference>
<comment type="caution">
    <text evidence="2">The sequence shown here is derived from an EMBL/GenBank/DDBJ whole genome shotgun (WGS) entry which is preliminary data.</text>
</comment>
<dbReference type="InterPro" id="IPR050229">
    <property type="entry name" value="GlpE_sulfurtransferase"/>
</dbReference>
<reference evidence="2 3" key="1">
    <citation type="submission" date="2015-05" db="EMBL/GenBank/DDBJ databases">
        <title>Draft Genome assembly of Streptomyces showdoensis.</title>
        <authorList>
            <person name="Thapa K.K."/>
            <person name="Metsa-Ketela M."/>
        </authorList>
    </citation>
    <scope>NUCLEOTIDE SEQUENCE [LARGE SCALE GENOMIC DNA]</scope>
    <source>
        <strain evidence="2 3">ATCC 15227</strain>
    </source>
</reference>
<feature type="domain" description="Rhodanese" evidence="1">
    <location>
        <begin position="56"/>
        <end position="146"/>
    </location>
</feature>